<reference evidence="1 2" key="1">
    <citation type="submission" date="2019-09" db="EMBL/GenBank/DDBJ databases">
        <title>Draft genome sequences of 48 bacterial type strains from the CCUG.</title>
        <authorList>
            <person name="Tunovic T."/>
            <person name="Pineiro-Iglesias B."/>
            <person name="Unosson C."/>
            <person name="Inganas E."/>
            <person name="Ohlen M."/>
            <person name="Cardew S."/>
            <person name="Jensie-Markopoulos S."/>
            <person name="Salva-Serra F."/>
            <person name="Jaen-Luchoro D."/>
            <person name="Karlsson R."/>
            <person name="Svensson-Stadler L."/>
            <person name="Chun J."/>
            <person name="Moore E."/>
        </authorList>
    </citation>
    <scope>NUCLEOTIDE SEQUENCE [LARGE SCALE GENOMIC DNA]</scope>
    <source>
        <strain evidence="1 2">CCUG 30977</strain>
    </source>
</reference>
<name>A0A643FGQ6_IDEDE</name>
<dbReference type="Pfam" id="PF09867">
    <property type="entry name" value="TagF_N"/>
    <property type="match status" value="1"/>
</dbReference>
<evidence type="ECO:0000313" key="1">
    <source>
        <dbReference type="EMBL" id="KAB0585136.1"/>
    </source>
</evidence>
<evidence type="ECO:0000313" key="2">
    <source>
        <dbReference type="Proteomes" id="UP000430120"/>
    </source>
</evidence>
<accession>A0A643FGQ6</accession>
<dbReference type="NCBIfam" id="TIGR03373">
    <property type="entry name" value="VI_minor_4"/>
    <property type="match status" value="1"/>
</dbReference>
<gene>
    <name evidence="1" type="primary">tagF</name>
    <name evidence="1" type="ORF">F7Q92_01200</name>
</gene>
<dbReference type="InterPro" id="IPR017748">
    <property type="entry name" value="TagF"/>
</dbReference>
<dbReference type="RefSeq" id="WP_151122121.1">
    <property type="nucleotide sequence ID" value="NZ_CP088081.1"/>
</dbReference>
<protein>
    <submittedName>
        <fullName evidence="1">Type VI secretion system-associated protein TagF</fullName>
    </submittedName>
</protein>
<proteinExistence type="predicted"/>
<dbReference type="Gene3D" id="3.40.1730.10">
    <property type="entry name" value="pa0076 domain"/>
    <property type="match status" value="1"/>
</dbReference>
<dbReference type="Proteomes" id="UP000430120">
    <property type="component" value="Unassembled WGS sequence"/>
</dbReference>
<dbReference type="AlphaFoldDB" id="A0A643FGQ6"/>
<dbReference type="OrthoDB" id="9801841at2"/>
<organism evidence="1 2">
    <name type="scientific">Ideonella dechloratans</name>
    <dbReference type="NCBI Taxonomy" id="36863"/>
    <lineage>
        <taxon>Bacteria</taxon>
        <taxon>Pseudomonadati</taxon>
        <taxon>Pseudomonadota</taxon>
        <taxon>Betaproteobacteria</taxon>
        <taxon>Burkholderiales</taxon>
        <taxon>Sphaerotilaceae</taxon>
        <taxon>Ideonella</taxon>
    </lineage>
</organism>
<comment type="caution">
    <text evidence="1">The sequence shown here is derived from an EMBL/GenBank/DDBJ whole genome shotgun (WGS) entry which is preliminary data.</text>
</comment>
<sequence>MSVRAFPVTLAWFGKLPGHGDFLRSNQQGLLTQRLDQWLAQGLDLMATDSRWKQIYDQAKGTPFALFGVQGRAMLVGYLQPSTDLSGRRYPFVLTGAIDMDGAAGQWVLIPLLLERLWGDLEQLCRAAHDHAEPVRHLAEAAQREWQLVVDAAGQQAGWQDFLEDQTLGALEALLRRGGHPTMDLHRAMVALGLLLQPVPASGVSSLDRGLSLPLPDDPLYRAPVASFWLGLIAPFVSRGNFELSLHFGQDAGGGACLSVGFAGASASALQVMLDKLKAEELRVPLVAPDWVDGQLDEGFAMRKLSSYLRQPQLSLAQAVATFKECFLGE</sequence>
<dbReference type="EMBL" id="VZPB01000002">
    <property type="protein sequence ID" value="KAB0585136.1"/>
    <property type="molecule type" value="Genomic_DNA"/>
</dbReference>
<dbReference type="InterPro" id="IPR038225">
    <property type="entry name" value="TagF_sf"/>
</dbReference>
<keyword evidence="2" id="KW-1185">Reference proteome</keyword>